<reference evidence="7" key="1">
    <citation type="submission" date="2019-11" db="EMBL/GenBank/DDBJ databases">
        <authorList>
            <person name="Feng L."/>
        </authorList>
    </citation>
    <scope>NUCLEOTIDE SEQUENCE</scope>
    <source>
        <strain evidence="7">IbartlettiiLFYP30</strain>
    </source>
</reference>
<keyword evidence="7" id="KW-0560">Oxidoreductase</keyword>
<dbReference type="InterPro" id="IPR036866">
    <property type="entry name" value="RibonucZ/Hydroxyglut_hydro"/>
</dbReference>
<gene>
    <name evidence="7" type="primary">fprA1</name>
    <name evidence="7" type="ORF">IBLFYP30_01364</name>
</gene>
<dbReference type="InterPro" id="IPR016440">
    <property type="entry name" value="Rubredoxin-O_OxRdtase"/>
</dbReference>
<feature type="domain" description="Flavodoxin-like" evidence="6">
    <location>
        <begin position="256"/>
        <end position="394"/>
    </location>
</feature>
<dbReference type="InterPro" id="IPR008254">
    <property type="entry name" value="Flavodoxin/NO_synth"/>
</dbReference>
<dbReference type="RefSeq" id="WP_024037123.1">
    <property type="nucleotide sequence ID" value="NZ_CACRUE010000022.1"/>
</dbReference>
<dbReference type="PANTHER" id="PTHR32145">
    <property type="entry name" value="DIFLAVIN FLAVOPROTEIN A 2-RELATED"/>
    <property type="match status" value="1"/>
</dbReference>
<dbReference type="Gene3D" id="3.60.15.10">
    <property type="entry name" value="Ribonuclease Z/Hydroxyacylglutathione hydrolase-like"/>
    <property type="match status" value="1"/>
</dbReference>
<dbReference type="GO" id="GO:0009055">
    <property type="term" value="F:electron transfer activity"/>
    <property type="evidence" value="ECO:0007669"/>
    <property type="project" value="InterPro"/>
</dbReference>
<dbReference type="SUPFAM" id="SSF52218">
    <property type="entry name" value="Flavoproteins"/>
    <property type="match status" value="1"/>
</dbReference>
<dbReference type="AlphaFoldDB" id="A0A6N3AVI6"/>
<evidence type="ECO:0000256" key="3">
    <source>
        <dbReference type="ARBA" id="ARBA00022448"/>
    </source>
</evidence>
<keyword evidence="4" id="KW-0249">Electron transport</keyword>
<dbReference type="SMART" id="SM00849">
    <property type="entry name" value="Lactamase_B"/>
    <property type="match status" value="1"/>
</dbReference>
<keyword evidence="3" id="KW-0813">Transport</keyword>
<dbReference type="GO" id="GO:0010181">
    <property type="term" value="F:FMN binding"/>
    <property type="evidence" value="ECO:0007669"/>
    <property type="project" value="InterPro"/>
</dbReference>
<dbReference type="InterPro" id="IPR045761">
    <property type="entry name" value="ODP_dom"/>
</dbReference>
<dbReference type="Pfam" id="PF00258">
    <property type="entry name" value="Flavodoxin_1"/>
    <property type="match status" value="1"/>
</dbReference>
<dbReference type="GO" id="GO:0016651">
    <property type="term" value="F:oxidoreductase activity, acting on NAD(P)H"/>
    <property type="evidence" value="ECO:0007669"/>
    <property type="project" value="UniProtKB-ARBA"/>
</dbReference>
<comment type="cofactor">
    <cofactor evidence="1">
        <name>Fe cation</name>
        <dbReference type="ChEBI" id="CHEBI:24875"/>
    </cofactor>
</comment>
<comment type="similarity">
    <text evidence="2">In the N-terminal section; belongs to the zinc metallo-hydrolase group 3 family.</text>
</comment>
<dbReference type="PIRSF" id="PIRSF005243">
    <property type="entry name" value="ROO"/>
    <property type="match status" value="1"/>
</dbReference>
<evidence type="ECO:0000313" key="7">
    <source>
        <dbReference type="EMBL" id="VYT93660.1"/>
    </source>
</evidence>
<dbReference type="PROSITE" id="PS00201">
    <property type="entry name" value="FLAVODOXIN"/>
    <property type="match status" value="1"/>
</dbReference>
<dbReference type="Pfam" id="PF19583">
    <property type="entry name" value="ODP"/>
    <property type="match status" value="1"/>
</dbReference>
<dbReference type="Gene3D" id="3.40.50.360">
    <property type="match status" value="1"/>
</dbReference>
<dbReference type="CDD" id="cd07709">
    <property type="entry name" value="flavodiiron_proteins_MBL-fold"/>
    <property type="match status" value="1"/>
</dbReference>
<dbReference type="EMBL" id="CACRUE010000022">
    <property type="protein sequence ID" value="VYT93660.1"/>
    <property type="molecule type" value="Genomic_DNA"/>
</dbReference>
<dbReference type="InterPro" id="IPR051285">
    <property type="entry name" value="NADH_oxidoreductase_modular"/>
</dbReference>
<dbReference type="InterPro" id="IPR001226">
    <property type="entry name" value="Flavodoxin_CS"/>
</dbReference>
<evidence type="ECO:0000256" key="4">
    <source>
        <dbReference type="ARBA" id="ARBA00022982"/>
    </source>
</evidence>
<evidence type="ECO:0000256" key="1">
    <source>
        <dbReference type="ARBA" id="ARBA00001962"/>
    </source>
</evidence>
<dbReference type="GO" id="GO:0046872">
    <property type="term" value="F:metal ion binding"/>
    <property type="evidence" value="ECO:0007669"/>
    <property type="project" value="InterPro"/>
</dbReference>
<dbReference type="PANTHER" id="PTHR32145:SF11">
    <property type="entry name" value="DIFLAVIN FLAVOPROTEIN A 2-RELATED"/>
    <property type="match status" value="1"/>
</dbReference>
<accession>A0A6N3AVI6</accession>
<dbReference type="PROSITE" id="PS50902">
    <property type="entry name" value="FLAVODOXIN_LIKE"/>
    <property type="match status" value="1"/>
</dbReference>
<evidence type="ECO:0000259" key="6">
    <source>
        <dbReference type="PROSITE" id="PS50902"/>
    </source>
</evidence>
<organism evidence="7">
    <name type="scientific">Intestinibacter bartlettii</name>
    <dbReference type="NCBI Taxonomy" id="261299"/>
    <lineage>
        <taxon>Bacteria</taxon>
        <taxon>Bacillati</taxon>
        <taxon>Bacillota</taxon>
        <taxon>Clostridia</taxon>
        <taxon>Peptostreptococcales</taxon>
        <taxon>Peptostreptococcaceae</taxon>
        <taxon>Intestinibacter</taxon>
    </lineage>
</organism>
<dbReference type="InterPro" id="IPR001279">
    <property type="entry name" value="Metallo-B-lactamas"/>
</dbReference>
<dbReference type="SUPFAM" id="SSF56281">
    <property type="entry name" value="Metallo-hydrolase/oxidoreductase"/>
    <property type="match status" value="1"/>
</dbReference>
<protein>
    <submittedName>
        <fullName evidence="7">Flavo-diiron protein FprA1</fullName>
        <ecNumber evidence="7">1.6.3.-</ecNumber>
    </submittedName>
</protein>
<keyword evidence="5" id="KW-0408">Iron</keyword>
<name>A0A6N3AVI6_9FIRM</name>
<evidence type="ECO:0000256" key="5">
    <source>
        <dbReference type="ARBA" id="ARBA00023004"/>
    </source>
</evidence>
<sequence length="398" mass="45183">MSNVLEIKKDIYYTGVLDKDLEVFDIIMETEFGTTYNSYLIKDEKTVLIDTVKSNFKDIFFEKIEAITPIENIDYIVVHHTEPDHASSLSYILERNPDAVVYCTTAAKNYLTNQLNRDFKFKTIKDGEVLNIGKRNLRFITAPMLHWADTMFTYVEEDKVLFTCDAFGCHYGDFDPKCVKNNEDYIKASKVYYDCIVKPFAQFVLDGVDKVVGLGIDFDTILTSHGPILSEEPMEQVKRYIEWSQGAVEATNNNKVSIFYLSAYGNTKKMAEKVAEGARSEGVEVGLYDLEQLTHEEMHDKFLESKVVVLGSPTINRTMVKPMWDLFSNVDPMANRGTIAGVFGSYGWSGEGISMAENTLKSMNFKMPVETVKKKFFPDEATLQACVEAGKEYAKLVK</sequence>
<dbReference type="InterPro" id="IPR029039">
    <property type="entry name" value="Flavoprotein-like_sf"/>
</dbReference>
<dbReference type="EC" id="1.6.3.-" evidence="7"/>
<evidence type="ECO:0000256" key="2">
    <source>
        <dbReference type="ARBA" id="ARBA00007121"/>
    </source>
</evidence>
<proteinExistence type="inferred from homology"/>